<dbReference type="PANTHER" id="PTHR36206">
    <property type="entry name" value="ASPERCRYPTIN BIOSYNTHESIS CLUSTER-SPECIFIC TRANSCRIPTION REGULATOR ATNN-RELATED"/>
    <property type="match status" value="1"/>
</dbReference>
<keyword evidence="10" id="KW-1185">Reference proteome</keyword>
<keyword evidence="2" id="KW-0862">Zinc</keyword>
<dbReference type="EMBL" id="FJOG01000009">
    <property type="protein sequence ID" value="CZR56881.1"/>
    <property type="molecule type" value="Genomic_DNA"/>
</dbReference>
<evidence type="ECO:0000256" key="4">
    <source>
        <dbReference type="ARBA" id="ARBA00023125"/>
    </source>
</evidence>
<evidence type="ECO:0000256" key="1">
    <source>
        <dbReference type="ARBA" id="ARBA00022723"/>
    </source>
</evidence>
<evidence type="ECO:0000256" key="7">
    <source>
        <dbReference type="SAM" id="MobiDB-lite"/>
    </source>
</evidence>
<name>A0A1L7WVT7_9HELO</name>
<dbReference type="OrthoDB" id="3547948at2759"/>
<dbReference type="Proteomes" id="UP000184330">
    <property type="component" value="Unassembled WGS sequence"/>
</dbReference>
<feature type="compositionally biased region" description="Basic and acidic residues" evidence="7">
    <location>
        <begin position="207"/>
        <end position="216"/>
    </location>
</feature>
<keyword evidence="1" id="KW-0479">Metal-binding</keyword>
<dbReference type="CDD" id="cd00067">
    <property type="entry name" value="GAL4"/>
    <property type="match status" value="1"/>
</dbReference>
<dbReference type="InterPro" id="IPR036864">
    <property type="entry name" value="Zn2-C6_fun-type_DNA-bd_sf"/>
</dbReference>
<protein>
    <recommendedName>
        <fullName evidence="8">Zn(2)-C6 fungal-type domain-containing protein</fullName>
    </recommendedName>
</protein>
<feature type="region of interest" description="Disordered" evidence="7">
    <location>
        <begin position="167"/>
        <end position="216"/>
    </location>
</feature>
<dbReference type="AlphaFoldDB" id="A0A1L7WVT7"/>
<keyword evidence="5" id="KW-0804">Transcription</keyword>
<sequence length="216" mass="24024">MAHYLLTGPSYSASVAKLMHLSRTNRVKRVLLSHQFSVIHWELWIIEKRMIEVNVYVMPHPPSNVPAPKMALSMIIIKTLSSFIPCTKLSLTARAHRQRWQRNEPCAAQDTASAMAKSLRGSRGRAGRFRVKSGCSTCKGRRLKCDETLPICQRCQRSEELCEGLGEETSTSLPTLSPCDISPAANTNAEDGRSSAEVKPPISAAESENRQWTETT</sequence>
<gene>
    <name evidence="9" type="ORF">PAC_06770</name>
</gene>
<feature type="domain" description="Zn(2)-C6 fungal-type" evidence="8">
    <location>
        <begin position="134"/>
        <end position="162"/>
    </location>
</feature>
<keyword evidence="4" id="KW-0238">DNA-binding</keyword>
<evidence type="ECO:0000256" key="2">
    <source>
        <dbReference type="ARBA" id="ARBA00022833"/>
    </source>
</evidence>
<dbReference type="SMART" id="SM00066">
    <property type="entry name" value="GAL4"/>
    <property type="match status" value="1"/>
</dbReference>
<dbReference type="InterPro" id="IPR001138">
    <property type="entry name" value="Zn2Cys6_DnaBD"/>
</dbReference>
<dbReference type="SUPFAM" id="SSF57701">
    <property type="entry name" value="Zn2/Cys6 DNA-binding domain"/>
    <property type="match status" value="1"/>
</dbReference>
<reference evidence="9 10" key="1">
    <citation type="submission" date="2016-03" db="EMBL/GenBank/DDBJ databases">
        <authorList>
            <person name="Ploux O."/>
        </authorList>
    </citation>
    <scope>NUCLEOTIDE SEQUENCE [LARGE SCALE GENOMIC DNA]</scope>
    <source>
        <strain evidence="9 10">UAMH 11012</strain>
    </source>
</reference>
<evidence type="ECO:0000256" key="5">
    <source>
        <dbReference type="ARBA" id="ARBA00023163"/>
    </source>
</evidence>
<evidence type="ECO:0000256" key="6">
    <source>
        <dbReference type="ARBA" id="ARBA00023242"/>
    </source>
</evidence>
<dbReference type="GO" id="GO:0008270">
    <property type="term" value="F:zinc ion binding"/>
    <property type="evidence" value="ECO:0007669"/>
    <property type="project" value="InterPro"/>
</dbReference>
<evidence type="ECO:0000313" key="9">
    <source>
        <dbReference type="EMBL" id="CZR56881.1"/>
    </source>
</evidence>
<dbReference type="GO" id="GO:0000981">
    <property type="term" value="F:DNA-binding transcription factor activity, RNA polymerase II-specific"/>
    <property type="evidence" value="ECO:0007669"/>
    <property type="project" value="InterPro"/>
</dbReference>
<proteinExistence type="predicted"/>
<evidence type="ECO:0000313" key="10">
    <source>
        <dbReference type="Proteomes" id="UP000184330"/>
    </source>
</evidence>
<dbReference type="PANTHER" id="PTHR36206:SF4">
    <property type="entry name" value="HYPOTHETICAL CONSERVED PROTEIN (EUROFUNG)-RELATED"/>
    <property type="match status" value="1"/>
</dbReference>
<organism evidence="9 10">
    <name type="scientific">Phialocephala subalpina</name>
    <dbReference type="NCBI Taxonomy" id="576137"/>
    <lineage>
        <taxon>Eukaryota</taxon>
        <taxon>Fungi</taxon>
        <taxon>Dikarya</taxon>
        <taxon>Ascomycota</taxon>
        <taxon>Pezizomycotina</taxon>
        <taxon>Leotiomycetes</taxon>
        <taxon>Helotiales</taxon>
        <taxon>Mollisiaceae</taxon>
        <taxon>Phialocephala</taxon>
        <taxon>Phialocephala fortinii species complex</taxon>
    </lineage>
</organism>
<dbReference type="Gene3D" id="4.10.240.10">
    <property type="entry name" value="Zn(2)-C6 fungal-type DNA-binding domain"/>
    <property type="match status" value="1"/>
</dbReference>
<evidence type="ECO:0000259" key="8">
    <source>
        <dbReference type="PROSITE" id="PS50048"/>
    </source>
</evidence>
<dbReference type="Pfam" id="PF00172">
    <property type="entry name" value="Zn_clus"/>
    <property type="match status" value="1"/>
</dbReference>
<dbReference type="PROSITE" id="PS00463">
    <property type="entry name" value="ZN2_CY6_FUNGAL_1"/>
    <property type="match status" value="1"/>
</dbReference>
<keyword evidence="3" id="KW-0805">Transcription regulation</keyword>
<dbReference type="InterPro" id="IPR052360">
    <property type="entry name" value="Transcr_Regulatory_Proteins"/>
</dbReference>
<keyword evidence="6" id="KW-0539">Nucleus</keyword>
<dbReference type="PROSITE" id="PS50048">
    <property type="entry name" value="ZN2_CY6_FUNGAL_2"/>
    <property type="match status" value="1"/>
</dbReference>
<evidence type="ECO:0000256" key="3">
    <source>
        <dbReference type="ARBA" id="ARBA00023015"/>
    </source>
</evidence>
<accession>A0A1L7WVT7</accession>
<dbReference type="GO" id="GO:0003677">
    <property type="term" value="F:DNA binding"/>
    <property type="evidence" value="ECO:0007669"/>
    <property type="project" value="UniProtKB-KW"/>
</dbReference>